<gene>
    <name evidence="1" type="ORF">B9Z19DRAFT_1079987</name>
</gene>
<comment type="caution">
    <text evidence="1">The sequence shown here is derived from an EMBL/GenBank/DDBJ whole genome shotgun (WGS) entry which is preliminary data.</text>
</comment>
<keyword evidence="2" id="KW-1185">Reference proteome</keyword>
<sequence>MGVRWICCREMGQVVDESDSYVARIGPASHQLDKKFVNPATPVANKVVCSSAGMQAMISLN</sequence>
<evidence type="ECO:0000313" key="1">
    <source>
        <dbReference type="EMBL" id="PUU80196.1"/>
    </source>
</evidence>
<proteinExistence type="predicted"/>
<organism evidence="1 2">
    <name type="scientific">Tuber borchii</name>
    <name type="common">White truffle</name>
    <dbReference type="NCBI Taxonomy" id="42251"/>
    <lineage>
        <taxon>Eukaryota</taxon>
        <taxon>Fungi</taxon>
        <taxon>Dikarya</taxon>
        <taxon>Ascomycota</taxon>
        <taxon>Pezizomycotina</taxon>
        <taxon>Pezizomycetes</taxon>
        <taxon>Pezizales</taxon>
        <taxon>Tuberaceae</taxon>
        <taxon>Tuber</taxon>
    </lineage>
</organism>
<evidence type="ECO:0000313" key="2">
    <source>
        <dbReference type="Proteomes" id="UP000244722"/>
    </source>
</evidence>
<dbReference type="AlphaFoldDB" id="A0A2T6ZXK6"/>
<name>A0A2T6ZXK6_TUBBO</name>
<reference evidence="1 2" key="1">
    <citation type="submission" date="2017-04" db="EMBL/GenBank/DDBJ databases">
        <title>Draft genome sequence of Tuber borchii Vittad., a whitish edible truffle.</title>
        <authorList>
            <consortium name="DOE Joint Genome Institute"/>
            <person name="Murat C."/>
            <person name="Kuo A."/>
            <person name="Barry K.W."/>
            <person name="Clum A."/>
            <person name="Dockter R.B."/>
            <person name="Fauchery L."/>
            <person name="Iotti M."/>
            <person name="Kohler A."/>
            <person name="Labutti K."/>
            <person name="Lindquist E.A."/>
            <person name="Lipzen A."/>
            <person name="Ohm R.A."/>
            <person name="Wang M."/>
            <person name="Grigoriev I.V."/>
            <person name="Zambonelli A."/>
            <person name="Martin F.M."/>
        </authorList>
    </citation>
    <scope>NUCLEOTIDE SEQUENCE [LARGE SCALE GENOMIC DNA]</scope>
    <source>
        <strain evidence="1 2">Tbo3840</strain>
    </source>
</reference>
<accession>A0A2T6ZXK6</accession>
<feature type="non-terminal residue" evidence="1">
    <location>
        <position position="61"/>
    </location>
</feature>
<dbReference type="Proteomes" id="UP000244722">
    <property type="component" value="Unassembled WGS sequence"/>
</dbReference>
<dbReference type="EMBL" id="NESQ01000071">
    <property type="protein sequence ID" value="PUU80196.1"/>
    <property type="molecule type" value="Genomic_DNA"/>
</dbReference>
<protein>
    <submittedName>
        <fullName evidence="1">Uncharacterized protein</fullName>
    </submittedName>
</protein>